<dbReference type="PANTHER" id="PTHR40394">
    <property type="entry name" value="LIPOPROTEIN-RELATED"/>
    <property type="match status" value="1"/>
</dbReference>
<dbReference type="AlphaFoldDB" id="A0A0M3ANY9"/>
<dbReference type="Gene3D" id="1.10.760.10">
    <property type="entry name" value="Cytochrome c-like domain"/>
    <property type="match status" value="1"/>
</dbReference>
<accession>A0A0M3ANY9</accession>
<dbReference type="PANTHER" id="PTHR40394:SF2">
    <property type="entry name" value="QUINOL:CYTOCHROME C OXIDOREDUCTASE MEMBRANE PROTEIN"/>
    <property type="match status" value="1"/>
</dbReference>
<dbReference type="Pfam" id="PF13442">
    <property type="entry name" value="Cytochrome_CBB3"/>
    <property type="match status" value="1"/>
</dbReference>
<dbReference type="SUPFAM" id="SSF46626">
    <property type="entry name" value="Cytochrome c"/>
    <property type="match status" value="1"/>
</dbReference>
<dbReference type="InterPro" id="IPR009056">
    <property type="entry name" value="Cyt_c-like_dom"/>
</dbReference>
<feature type="domain" description="Cytochrome c" evidence="5">
    <location>
        <begin position="66"/>
        <end position="151"/>
    </location>
</feature>
<organism evidence="6 7">
    <name type="scientific">Sphingobium chungbukense</name>
    <dbReference type="NCBI Taxonomy" id="56193"/>
    <lineage>
        <taxon>Bacteria</taxon>
        <taxon>Pseudomonadati</taxon>
        <taxon>Pseudomonadota</taxon>
        <taxon>Alphaproteobacteria</taxon>
        <taxon>Sphingomonadales</taxon>
        <taxon>Sphingomonadaceae</taxon>
        <taxon>Sphingobium</taxon>
    </lineage>
</organism>
<dbReference type="InterPro" id="IPR036909">
    <property type="entry name" value="Cyt_c-like_dom_sf"/>
</dbReference>
<protein>
    <recommendedName>
        <fullName evidence="5">Cytochrome c domain-containing protein</fullName>
    </recommendedName>
</protein>
<name>A0A0M3ANY9_9SPHN</name>
<dbReference type="GO" id="GO:0046872">
    <property type="term" value="F:metal ion binding"/>
    <property type="evidence" value="ECO:0007669"/>
    <property type="project" value="UniProtKB-KW"/>
</dbReference>
<dbReference type="PROSITE" id="PS51007">
    <property type="entry name" value="CYTC"/>
    <property type="match status" value="1"/>
</dbReference>
<evidence type="ECO:0000259" key="5">
    <source>
        <dbReference type="PROSITE" id="PS51007"/>
    </source>
</evidence>
<sequence length="167" mass="18281">MMRGLPCLLLLAACNNMVQQPRYDVYEDSSLFPDGKVMQAPPDGTVVRDAPMLAAAARRPAAITPALLARGEDRYGIYCAICHGKDGRGDGYVTTRGFPHPPTYLCPRLRAAPASHFYDVITNGYGVMYSYADRVPPADRWAIAAHIRVLQAAQPVHDGEREGGHDR</sequence>
<evidence type="ECO:0000256" key="4">
    <source>
        <dbReference type="PROSITE-ProRule" id="PRU00433"/>
    </source>
</evidence>
<evidence type="ECO:0000313" key="7">
    <source>
        <dbReference type="Proteomes" id="UP000033874"/>
    </source>
</evidence>
<reference evidence="6 7" key="1">
    <citation type="submission" date="2015-04" db="EMBL/GenBank/DDBJ databases">
        <title>Genome sequence of aromatic hydrocarbons-degrading Sphingobium chungbukense DJ77.</title>
        <authorList>
            <person name="Kim Y.-C."/>
            <person name="Chae J.-C."/>
        </authorList>
    </citation>
    <scope>NUCLEOTIDE SEQUENCE [LARGE SCALE GENOMIC DNA]</scope>
    <source>
        <strain evidence="6 7">DJ77</strain>
    </source>
</reference>
<evidence type="ECO:0000256" key="3">
    <source>
        <dbReference type="ARBA" id="ARBA00023004"/>
    </source>
</evidence>
<evidence type="ECO:0000313" key="6">
    <source>
        <dbReference type="EMBL" id="KKW90646.1"/>
    </source>
</evidence>
<keyword evidence="1 4" id="KW-0349">Heme</keyword>
<dbReference type="GO" id="GO:0009055">
    <property type="term" value="F:electron transfer activity"/>
    <property type="evidence" value="ECO:0007669"/>
    <property type="project" value="InterPro"/>
</dbReference>
<keyword evidence="2 4" id="KW-0479">Metal-binding</keyword>
<comment type="caution">
    <text evidence="6">The sequence shown here is derived from an EMBL/GenBank/DDBJ whole genome shotgun (WGS) entry which is preliminary data.</text>
</comment>
<proteinExistence type="predicted"/>
<dbReference type="GO" id="GO:0020037">
    <property type="term" value="F:heme binding"/>
    <property type="evidence" value="ECO:0007669"/>
    <property type="project" value="InterPro"/>
</dbReference>
<evidence type="ECO:0000256" key="2">
    <source>
        <dbReference type="ARBA" id="ARBA00022723"/>
    </source>
</evidence>
<evidence type="ECO:0000256" key="1">
    <source>
        <dbReference type="ARBA" id="ARBA00022617"/>
    </source>
</evidence>
<dbReference type="STRING" id="56193.YP76_18930"/>
<keyword evidence="7" id="KW-1185">Reference proteome</keyword>
<dbReference type="EMBL" id="LBIC01000009">
    <property type="protein sequence ID" value="KKW90646.1"/>
    <property type="molecule type" value="Genomic_DNA"/>
</dbReference>
<gene>
    <name evidence="6" type="ORF">YP76_18930</name>
</gene>
<dbReference type="PATRIC" id="fig|56193.3.peg.3982"/>
<keyword evidence="3 4" id="KW-0408">Iron</keyword>
<dbReference type="Proteomes" id="UP000033874">
    <property type="component" value="Unassembled WGS sequence"/>
</dbReference>